<evidence type="ECO:0000256" key="8">
    <source>
        <dbReference type="SAM" id="Phobius"/>
    </source>
</evidence>
<feature type="transmembrane region" description="Helical" evidence="8">
    <location>
        <begin position="107"/>
        <end position="125"/>
    </location>
</feature>
<keyword evidence="7 8" id="KW-0472">Membrane</keyword>
<keyword evidence="4" id="KW-1003">Cell membrane</keyword>
<dbReference type="InterPro" id="IPR038523">
    <property type="entry name" value="AmiSUreI_transpt_sf"/>
</dbReference>
<keyword evidence="5 8" id="KW-0812">Transmembrane</keyword>
<evidence type="ECO:0000256" key="6">
    <source>
        <dbReference type="ARBA" id="ARBA00022989"/>
    </source>
</evidence>
<dbReference type="InterPro" id="IPR003211">
    <property type="entry name" value="AmiSUreI_transpt"/>
</dbReference>
<feature type="transmembrane region" description="Helical" evidence="8">
    <location>
        <begin position="29"/>
        <end position="47"/>
    </location>
</feature>
<evidence type="ECO:0000256" key="1">
    <source>
        <dbReference type="ARBA" id="ARBA00004651"/>
    </source>
</evidence>
<keyword evidence="3" id="KW-0813">Transport</keyword>
<evidence type="ECO:0000256" key="3">
    <source>
        <dbReference type="ARBA" id="ARBA00022448"/>
    </source>
</evidence>
<evidence type="ECO:0000256" key="7">
    <source>
        <dbReference type="ARBA" id="ARBA00023136"/>
    </source>
</evidence>
<sequence>MLGVGMLFVGVTLISNGLGGLLKIDKKSLAVMNGFTGVLSFIINLVYLWRGDYYAAATGFLFAFTYLFVTLVSVFNLDDRVYGIFCLFVAINTVPCAYISFASEGDWRFAIIWLVWGALWLTGFIETVLAKKIGIPVYYFAIFTGIFTAWIPGFLMITELW</sequence>
<keyword evidence="6 8" id="KW-1133">Transmembrane helix</keyword>
<reference evidence="9" key="1">
    <citation type="submission" date="2023-08" db="EMBL/GenBank/DDBJ databases">
        <title>Genomic characterization of piscicolin 126 produced by Carnobacterium maltaromaticum CM22 strain isolated from salmon (Salmo salar).</title>
        <authorList>
            <person name="Gonzalez-Gragera E."/>
            <person name="Garcia-Lopez J.D."/>
            <person name="Teso-Perez C."/>
            <person name="Gimenez-Hernandez I."/>
            <person name="Peralta-Sanchez J.M."/>
            <person name="Valdivia E."/>
            <person name="Montalban-Lopez M."/>
            <person name="Martin-Platero A.M."/>
            <person name="Banos A."/>
            <person name="Martinez-Bueno M."/>
        </authorList>
    </citation>
    <scope>NUCLEOTIDE SEQUENCE</scope>
    <source>
        <strain evidence="9">CM22</strain>
    </source>
</reference>
<dbReference type="GeneID" id="83606729"/>
<dbReference type="GO" id="GO:0005886">
    <property type="term" value="C:plasma membrane"/>
    <property type="evidence" value="ECO:0007669"/>
    <property type="project" value="UniProtKB-SubCell"/>
</dbReference>
<evidence type="ECO:0000313" key="9">
    <source>
        <dbReference type="EMBL" id="MDZ5757138.1"/>
    </source>
</evidence>
<feature type="transmembrane region" description="Helical" evidence="8">
    <location>
        <begin position="137"/>
        <end position="157"/>
    </location>
</feature>
<name>A0AAW9K474_CARML</name>
<comment type="similarity">
    <text evidence="2">Belongs to the AmiS/UreI family.</text>
</comment>
<evidence type="ECO:0000256" key="2">
    <source>
        <dbReference type="ARBA" id="ARBA00010068"/>
    </source>
</evidence>
<comment type="subcellular location">
    <subcellularLocation>
        <location evidence="1">Cell membrane</location>
        <topology evidence="1">Multi-pass membrane protein</topology>
    </subcellularLocation>
</comment>
<proteinExistence type="inferred from homology"/>
<dbReference type="RefSeq" id="WP_010050983.1">
    <property type="nucleotide sequence ID" value="NZ_BJOJ01000023.1"/>
</dbReference>
<gene>
    <name evidence="9" type="ORF">RAK27_00535</name>
</gene>
<feature type="transmembrane region" description="Helical" evidence="8">
    <location>
        <begin position="81"/>
        <end position="101"/>
    </location>
</feature>
<evidence type="ECO:0000313" key="10">
    <source>
        <dbReference type="Proteomes" id="UP001290462"/>
    </source>
</evidence>
<feature type="transmembrane region" description="Helical" evidence="8">
    <location>
        <begin position="6"/>
        <end position="22"/>
    </location>
</feature>
<organism evidence="9 10">
    <name type="scientific">Carnobacterium maltaromaticum</name>
    <name type="common">Carnobacterium piscicola</name>
    <dbReference type="NCBI Taxonomy" id="2751"/>
    <lineage>
        <taxon>Bacteria</taxon>
        <taxon>Bacillati</taxon>
        <taxon>Bacillota</taxon>
        <taxon>Bacilli</taxon>
        <taxon>Lactobacillales</taxon>
        <taxon>Carnobacteriaceae</taxon>
        <taxon>Carnobacterium</taxon>
    </lineage>
</organism>
<evidence type="ECO:0000256" key="5">
    <source>
        <dbReference type="ARBA" id="ARBA00022692"/>
    </source>
</evidence>
<accession>A0AAW9K474</accession>
<dbReference type="Gene3D" id="1.25.40.600">
    <property type="match status" value="1"/>
</dbReference>
<comment type="caution">
    <text evidence="9">The sequence shown here is derived from an EMBL/GenBank/DDBJ whole genome shotgun (WGS) entry which is preliminary data.</text>
</comment>
<dbReference type="EMBL" id="JAVBVO010000001">
    <property type="protein sequence ID" value="MDZ5757138.1"/>
    <property type="molecule type" value="Genomic_DNA"/>
</dbReference>
<dbReference type="CDD" id="cd13428">
    <property type="entry name" value="UreI_AmiS"/>
    <property type="match status" value="1"/>
</dbReference>
<evidence type="ECO:0000256" key="4">
    <source>
        <dbReference type="ARBA" id="ARBA00022475"/>
    </source>
</evidence>
<dbReference type="Pfam" id="PF02293">
    <property type="entry name" value="AmiS_UreI"/>
    <property type="match status" value="1"/>
</dbReference>
<dbReference type="Proteomes" id="UP001290462">
    <property type="component" value="Unassembled WGS sequence"/>
</dbReference>
<dbReference type="AlphaFoldDB" id="A0AAW9K474"/>
<protein>
    <submittedName>
        <fullName evidence="9">AmiS/UreI family transporter</fullName>
    </submittedName>
</protein>
<feature type="transmembrane region" description="Helical" evidence="8">
    <location>
        <begin position="53"/>
        <end position="74"/>
    </location>
</feature>